<dbReference type="InterPro" id="IPR051504">
    <property type="entry name" value="Plant_metabolite_acyltrans"/>
</dbReference>
<keyword evidence="2" id="KW-0012">Acyltransferase</keyword>
<sequence length="224" mass="25017">MASLLSPATPLILPIPSLYPPFHALHSPFSQALQTFYPFAAKLICPPSPHKPHILYTDGDSVHLTVVESSADFDQIIGYHARDVKELHPFVLQLPPVTVLDNTRVLPLLSLQVTVFPNSGICIGPTFRRVAADGRSFNNFMKAWASISRSACMVEKTVPIFERDGIIEKDPRGLESSWASNWEEDKAPAHESFANKVRATFVLARSNIERLKLHVSKHESEQLR</sequence>
<name>A0A1R3KMH1_9ROSI</name>
<dbReference type="AlphaFoldDB" id="A0A1R3KMH1"/>
<dbReference type="InterPro" id="IPR023213">
    <property type="entry name" value="CAT-like_dom_sf"/>
</dbReference>
<keyword evidence="1 3" id="KW-0808">Transferase</keyword>
<organism evidence="3 4">
    <name type="scientific">Corchorus olitorius</name>
    <dbReference type="NCBI Taxonomy" id="93759"/>
    <lineage>
        <taxon>Eukaryota</taxon>
        <taxon>Viridiplantae</taxon>
        <taxon>Streptophyta</taxon>
        <taxon>Embryophyta</taxon>
        <taxon>Tracheophyta</taxon>
        <taxon>Spermatophyta</taxon>
        <taxon>Magnoliopsida</taxon>
        <taxon>eudicotyledons</taxon>
        <taxon>Gunneridae</taxon>
        <taxon>Pentapetalae</taxon>
        <taxon>rosids</taxon>
        <taxon>malvids</taxon>
        <taxon>Malvales</taxon>
        <taxon>Malvaceae</taxon>
        <taxon>Grewioideae</taxon>
        <taxon>Apeibeae</taxon>
        <taxon>Corchorus</taxon>
    </lineage>
</organism>
<evidence type="ECO:0000256" key="2">
    <source>
        <dbReference type="ARBA" id="ARBA00023315"/>
    </source>
</evidence>
<dbReference type="PANTHER" id="PTHR31625">
    <property type="match status" value="1"/>
</dbReference>
<dbReference type="STRING" id="93759.A0A1R3KMH1"/>
<protein>
    <submittedName>
        <fullName evidence="3">Transferase</fullName>
    </submittedName>
</protein>
<dbReference type="Proteomes" id="UP000187203">
    <property type="component" value="Unassembled WGS sequence"/>
</dbReference>
<accession>A0A1R3KMH1</accession>
<gene>
    <name evidence="3" type="ORF">COLO4_06615</name>
</gene>
<dbReference type="GO" id="GO:0016747">
    <property type="term" value="F:acyltransferase activity, transferring groups other than amino-acyl groups"/>
    <property type="evidence" value="ECO:0007669"/>
    <property type="project" value="UniProtKB-ARBA"/>
</dbReference>
<proteinExistence type="predicted"/>
<evidence type="ECO:0000313" key="3">
    <source>
        <dbReference type="EMBL" id="OMP08280.1"/>
    </source>
</evidence>
<evidence type="ECO:0000313" key="4">
    <source>
        <dbReference type="Proteomes" id="UP000187203"/>
    </source>
</evidence>
<comment type="caution">
    <text evidence="3">The sequence shown here is derived from an EMBL/GenBank/DDBJ whole genome shotgun (WGS) entry which is preliminary data.</text>
</comment>
<evidence type="ECO:0000256" key="1">
    <source>
        <dbReference type="ARBA" id="ARBA00022679"/>
    </source>
</evidence>
<reference evidence="4" key="1">
    <citation type="submission" date="2013-09" db="EMBL/GenBank/DDBJ databases">
        <title>Corchorus olitorius genome sequencing.</title>
        <authorList>
            <person name="Alam M."/>
            <person name="Haque M.S."/>
            <person name="Islam M.S."/>
            <person name="Emdad E.M."/>
            <person name="Islam M.M."/>
            <person name="Ahmed B."/>
            <person name="Halim A."/>
            <person name="Hossen Q.M.M."/>
            <person name="Hossain M.Z."/>
            <person name="Ahmed R."/>
            <person name="Khan M.M."/>
            <person name="Islam R."/>
            <person name="Rashid M.M."/>
            <person name="Khan S.A."/>
            <person name="Rahman M.S."/>
            <person name="Alam M."/>
            <person name="Yahiya A.S."/>
            <person name="Khan M.S."/>
            <person name="Azam M.S."/>
            <person name="Haque T."/>
            <person name="Lashkar M.Z.H."/>
            <person name="Akhand A.I."/>
            <person name="Morshed G."/>
            <person name="Roy S."/>
            <person name="Uddin K.S."/>
            <person name="Rabeya T."/>
            <person name="Hossain A.S."/>
            <person name="Chowdhury A."/>
            <person name="Snigdha A.R."/>
            <person name="Mortoza M.S."/>
            <person name="Matin S.A."/>
            <person name="Hoque S.M.E."/>
            <person name="Islam M.K."/>
            <person name="Roy D.K."/>
            <person name="Haider R."/>
            <person name="Moosa M.M."/>
            <person name="Elias S.M."/>
            <person name="Hasan A.M."/>
            <person name="Jahan S."/>
            <person name="Shafiuddin M."/>
            <person name="Mahmood N."/>
            <person name="Shommy N.S."/>
        </authorList>
    </citation>
    <scope>NUCLEOTIDE SEQUENCE [LARGE SCALE GENOMIC DNA]</scope>
    <source>
        <strain evidence="4">cv. O-4</strain>
    </source>
</reference>
<dbReference type="Gene3D" id="3.30.559.10">
    <property type="entry name" value="Chloramphenicol acetyltransferase-like domain"/>
    <property type="match status" value="1"/>
</dbReference>
<dbReference type="Pfam" id="PF02458">
    <property type="entry name" value="Transferase"/>
    <property type="match status" value="1"/>
</dbReference>
<keyword evidence="4" id="KW-1185">Reference proteome</keyword>
<dbReference type="EMBL" id="AWUE01012822">
    <property type="protein sequence ID" value="OMP08280.1"/>
    <property type="molecule type" value="Genomic_DNA"/>
</dbReference>
<dbReference type="OrthoDB" id="1862401at2759"/>